<dbReference type="Gene3D" id="2.60.120.380">
    <property type="match status" value="1"/>
</dbReference>
<evidence type="ECO:0000256" key="1">
    <source>
        <dbReference type="SAM" id="SignalP"/>
    </source>
</evidence>
<dbReference type="EMBL" id="FONH01000002">
    <property type="protein sequence ID" value="SFE26327.1"/>
    <property type="molecule type" value="Genomic_DNA"/>
</dbReference>
<evidence type="ECO:0000313" key="3">
    <source>
        <dbReference type="Proteomes" id="UP000199477"/>
    </source>
</evidence>
<proteinExistence type="predicted"/>
<feature type="chain" id="PRO_5011658348" evidence="1">
    <location>
        <begin position="23"/>
        <end position="148"/>
    </location>
</feature>
<organism evidence="2 3">
    <name type="scientific">Dyella marensis</name>
    <dbReference type="NCBI Taxonomy" id="500610"/>
    <lineage>
        <taxon>Bacteria</taxon>
        <taxon>Pseudomonadati</taxon>
        <taxon>Pseudomonadota</taxon>
        <taxon>Gammaproteobacteria</taxon>
        <taxon>Lysobacterales</taxon>
        <taxon>Rhodanobacteraceae</taxon>
        <taxon>Dyella</taxon>
    </lineage>
</organism>
<dbReference type="Proteomes" id="UP000199477">
    <property type="component" value="Unassembled WGS sequence"/>
</dbReference>
<dbReference type="RefSeq" id="WP_143096438.1">
    <property type="nucleotide sequence ID" value="NZ_FONH01000002.1"/>
</dbReference>
<feature type="signal peptide" evidence="1">
    <location>
        <begin position="1"/>
        <end position="22"/>
    </location>
</feature>
<name>A0A1I1Z3T3_9GAMM</name>
<sequence length="148" mass="15931">MKIRCSLLPVAAGLMVVGSAYAAGLDPVRVEGDLRNKEPWTISSKGGDSTFFSGAKFFKVDIPQGAKNPQVTTAGGTGDVDLIMFMNISGNPKPMITQLAHVCGSQQMGNIEQCKPNSVRQAQQYYVMVFSRLGGTAYSDVHLRASWD</sequence>
<evidence type="ECO:0000313" key="2">
    <source>
        <dbReference type="EMBL" id="SFE26327.1"/>
    </source>
</evidence>
<reference evidence="3" key="1">
    <citation type="submission" date="2016-10" db="EMBL/GenBank/DDBJ databases">
        <authorList>
            <person name="Varghese N."/>
            <person name="Submissions S."/>
        </authorList>
    </citation>
    <scope>NUCLEOTIDE SEQUENCE [LARGE SCALE GENOMIC DNA]</scope>
    <source>
        <strain evidence="3">UNC178MFTsu3.1</strain>
    </source>
</reference>
<accession>A0A1I1Z3T3</accession>
<keyword evidence="1" id="KW-0732">Signal</keyword>
<gene>
    <name evidence="2" type="ORF">SAMN02799615_00609</name>
</gene>
<protein>
    <submittedName>
        <fullName evidence="2">Uncharacterized protein</fullName>
    </submittedName>
</protein>
<keyword evidence="3" id="KW-1185">Reference proteome</keyword>
<dbReference type="AlphaFoldDB" id="A0A1I1Z3T3"/>